<evidence type="ECO:0000313" key="11">
    <source>
        <dbReference type="EMBL" id="OGG14882.1"/>
    </source>
</evidence>
<dbReference type="GO" id="GO:0005829">
    <property type="term" value="C:cytosol"/>
    <property type="evidence" value="ECO:0007669"/>
    <property type="project" value="TreeGrafter"/>
</dbReference>
<protein>
    <recommendedName>
        <fullName evidence="10">GHMP kinase N-terminal domain-containing protein</fullName>
    </recommendedName>
</protein>
<dbReference type="GO" id="GO:0005524">
    <property type="term" value="F:ATP binding"/>
    <property type="evidence" value="ECO:0007669"/>
    <property type="project" value="UniProtKB-KW"/>
</dbReference>
<evidence type="ECO:0000256" key="7">
    <source>
        <dbReference type="ARBA" id="ARBA00022842"/>
    </source>
</evidence>
<comment type="pathway">
    <text evidence="9">Isoprenoid biosynthesis; isopentenyl diphosphate biosynthesis via mevalonate pathway; isopentenyl diphosphate from (R)-mevalonate: step 1/3.</text>
</comment>
<dbReference type="InterPro" id="IPR014721">
    <property type="entry name" value="Ribsml_uS5_D2-typ_fold_subgr"/>
</dbReference>
<name>A0A1F5ZS03_9BACT</name>
<dbReference type="UniPathway" id="UPA00057">
    <property type="reaction ID" value="UER00098"/>
</dbReference>
<evidence type="ECO:0000313" key="12">
    <source>
        <dbReference type="Proteomes" id="UP000177383"/>
    </source>
</evidence>
<evidence type="ECO:0000256" key="4">
    <source>
        <dbReference type="ARBA" id="ARBA00022741"/>
    </source>
</evidence>
<dbReference type="Gene3D" id="3.30.230.10">
    <property type="match status" value="1"/>
</dbReference>
<dbReference type="PRINTS" id="PR00959">
    <property type="entry name" value="MEVGALKINASE"/>
</dbReference>
<dbReference type="Gene3D" id="3.30.70.890">
    <property type="entry name" value="GHMP kinase, C-terminal domain"/>
    <property type="match status" value="1"/>
</dbReference>
<keyword evidence="8" id="KW-0443">Lipid metabolism</keyword>
<dbReference type="STRING" id="1798375.A2773_01275"/>
<proteinExistence type="predicted"/>
<keyword evidence="4" id="KW-0547">Nucleotide-binding</keyword>
<dbReference type="AlphaFoldDB" id="A0A1F5ZS03"/>
<dbReference type="Proteomes" id="UP000177383">
    <property type="component" value="Unassembled WGS sequence"/>
</dbReference>
<reference evidence="11 12" key="1">
    <citation type="journal article" date="2016" name="Nat. Commun.">
        <title>Thousands of microbial genomes shed light on interconnected biogeochemical processes in an aquifer system.</title>
        <authorList>
            <person name="Anantharaman K."/>
            <person name="Brown C.T."/>
            <person name="Hug L.A."/>
            <person name="Sharon I."/>
            <person name="Castelle C.J."/>
            <person name="Probst A.J."/>
            <person name="Thomas B.C."/>
            <person name="Singh A."/>
            <person name="Wilkins M.J."/>
            <person name="Karaoz U."/>
            <person name="Brodie E.L."/>
            <person name="Williams K.H."/>
            <person name="Hubbard S.S."/>
            <person name="Banfield J.F."/>
        </authorList>
    </citation>
    <scope>NUCLEOTIDE SEQUENCE [LARGE SCALE GENOMIC DNA]</scope>
</reference>
<comment type="caution">
    <text evidence="11">The sequence shown here is derived from an EMBL/GenBank/DDBJ whole genome shotgun (WGS) entry which is preliminary data.</text>
</comment>
<dbReference type="InterPro" id="IPR006204">
    <property type="entry name" value="GHMP_kinase_N_dom"/>
</dbReference>
<dbReference type="InterPro" id="IPR006205">
    <property type="entry name" value="Mev_gal_kin"/>
</dbReference>
<feature type="domain" description="GHMP kinase N-terminal" evidence="10">
    <location>
        <begin position="54"/>
        <end position="141"/>
    </location>
</feature>
<gene>
    <name evidence="11" type="ORF">A2773_01275</name>
</gene>
<dbReference type="InterPro" id="IPR020568">
    <property type="entry name" value="Ribosomal_Su5_D2-typ_SF"/>
</dbReference>
<keyword evidence="5" id="KW-0418">Kinase</keyword>
<evidence type="ECO:0000259" key="10">
    <source>
        <dbReference type="Pfam" id="PF00288"/>
    </source>
</evidence>
<keyword evidence="6" id="KW-0067">ATP-binding</keyword>
<dbReference type="Pfam" id="PF00288">
    <property type="entry name" value="GHMP_kinases_N"/>
    <property type="match status" value="1"/>
</dbReference>
<keyword evidence="3" id="KW-0808">Transferase</keyword>
<sequence>MIITVSAPAKVHLMGEHSVVYGKPALVASLEKRLFVTIEDGEKLELISGQDTDYLNHIIDLFSKSFKKNVNKVKITVISQIPVGRHIGSSSALAVAATGALMRYFLKVWDPKRINEIAYQAEKKIHTNPSGADNTVCCFGGLVWYRKETEFLKSIWNLPVSSYKIPQFILIDTGKPKEGTGEMVKLVAKQFKQKPEYMEQIFNNQEKQTKRILISLKTGNLDDLKDAMLAGERNLEKMGVVSISSQKIIKEIEKTGGAAKICGGGGKKGPTGFLLAYHASQEKILNLAQKLDLTAFPIKLGEEGVKVVNG</sequence>
<accession>A0A1F5ZS03</accession>
<dbReference type="PANTHER" id="PTHR43290">
    <property type="entry name" value="MEVALONATE KINASE"/>
    <property type="match status" value="1"/>
</dbReference>
<evidence type="ECO:0000256" key="1">
    <source>
        <dbReference type="ARBA" id="ARBA00022490"/>
    </source>
</evidence>
<dbReference type="InterPro" id="IPR036554">
    <property type="entry name" value="GHMP_kinase_C_sf"/>
</dbReference>
<evidence type="ECO:0000256" key="8">
    <source>
        <dbReference type="ARBA" id="ARBA00023098"/>
    </source>
</evidence>
<evidence type="ECO:0000256" key="2">
    <source>
        <dbReference type="ARBA" id="ARBA00022516"/>
    </source>
</evidence>
<organism evidence="11 12">
    <name type="scientific">Candidatus Gottesmanbacteria bacterium RIFCSPHIGHO2_01_FULL_39_10</name>
    <dbReference type="NCBI Taxonomy" id="1798375"/>
    <lineage>
        <taxon>Bacteria</taxon>
        <taxon>Candidatus Gottesmaniibacteriota</taxon>
    </lineage>
</organism>
<evidence type="ECO:0000256" key="5">
    <source>
        <dbReference type="ARBA" id="ARBA00022777"/>
    </source>
</evidence>
<evidence type="ECO:0000256" key="3">
    <source>
        <dbReference type="ARBA" id="ARBA00022679"/>
    </source>
</evidence>
<evidence type="ECO:0000256" key="6">
    <source>
        <dbReference type="ARBA" id="ARBA00022840"/>
    </source>
</evidence>
<dbReference type="PANTHER" id="PTHR43290:SF2">
    <property type="entry name" value="MEVALONATE KINASE"/>
    <property type="match status" value="1"/>
</dbReference>
<keyword evidence="2" id="KW-0444">Lipid biosynthesis</keyword>
<dbReference type="GO" id="GO:0019287">
    <property type="term" value="P:isopentenyl diphosphate biosynthetic process, mevalonate pathway"/>
    <property type="evidence" value="ECO:0007669"/>
    <property type="project" value="UniProtKB-UniPathway"/>
</dbReference>
<dbReference type="GO" id="GO:0004496">
    <property type="term" value="F:mevalonate kinase activity"/>
    <property type="evidence" value="ECO:0007669"/>
    <property type="project" value="InterPro"/>
</dbReference>
<keyword evidence="7" id="KW-0460">Magnesium</keyword>
<keyword evidence="1" id="KW-0963">Cytoplasm</keyword>
<dbReference type="SUPFAM" id="SSF54211">
    <property type="entry name" value="Ribosomal protein S5 domain 2-like"/>
    <property type="match status" value="1"/>
</dbReference>
<dbReference type="SUPFAM" id="SSF55060">
    <property type="entry name" value="GHMP Kinase, C-terminal domain"/>
    <property type="match status" value="1"/>
</dbReference>
<evidence type="ECO:0000256" key="9">
    <source>
        <dbReference type="ARBA" id="ARBA00029438"/>
    </source>
</evidence>
<dbReference type="EMBL" id="MFJE01000009">
    <property type="protein sequence ID" value="OGG14882.1"/>
    <property type="molecule type" value="Genomic_DNA"/>
</dbReference>